<dbReference type="STRING" id="224999.GCA_001485475_00129"/>
<proteinExistence type="predicted"/>
<protein>
    <submittedName>
        <fullName evidence="2">Uncharacterized protein</fullName>
    </submittedName>
</protein>
<evidence type="ECO:0000256" key="1">
    <source>
        <dbReference type="SAM" id="MobiDB-lite"/>
    </source>
</evidence>
<feature type="region of interest" description="Disordered" evidence="1">
    <location>
        <begin position="501"/>
        <end position="521"/>
    </location>
</feature>
<sequence length="995" mass="111070">MKNKIIALAVMVAFVFSILPVKYVYAANKPLFPFNVGEITVNCRGQRPINDEDRPVIRRDENGRLTRLTLCEQSTYQDKLPNHYYYRTVGYIMALLKEPNVKDESIITSSYYDNNTLRLEENRRMRELIKETPGYDFGKPYVTSYTFSRQFFDNLSGKDVVDKADWLLRIGLVQFYKTDSEGNEGPALGSMYAVHEDIFKDVTLAMQDMIAYGFVVDGAFYPYIDDFVTRTKYINLHTGEELPVFKFKQVDIVEDEEGNIVDVNISDAELKDNKILIKPYEGATMKEWVLVKNPPEPISNNITWKDASNLPGKVQAGGPKETPEITYLASHTVFVRYTLGDNDVDQPGGQIGGSEQDIKGDLVLSEKRITKVFNLSQLGPLPNLKFTYPTAGEHMHIDADGNVYYVERSKPIDNIYKYIIEHSNNLNNLAVAIKGDRFTTRFNGTNIKAGTAKWSGGSDTVTPNLYFMVWRGKDMPTLASYKEPANHPLLALGLKRGHVPQNDRNSAGGYQDSLTSDSNPLVLDKSSNGDYSTTFACLQCGNSKTQTHSIRNKAAYKATIGVQSFIGSPNTGNAVPADSTGGFTARGVTFNKAAGFAIPHSTMIKFYPYVQMGYDIFNESGDNAGYTTMGVNVLAQHVSAIKVNDYVEVGWYNPNPSTSLIINSNQWSTYVRAVEAFGKNSVLPGGALYSLTTGNSPTKVGIRTWQVYVPDDLRQYLVEGREFSYDRALKADNDFAAQVKNTLDTLDVVQYVSNNPKADNAFGGVEILAKGGQNVYGNTTSSYDKYWLKRGTPQNSNYANEADLDVLDEDKAVTYYRVRADVNGNVYIEKSTNGSSWTTLDKLSKTEGVGALTNAEAKGLDERTKIITNFVLALDRNKGNDPSVSNGPGWYNEAWDGIYVMRVDRVFTIGFGSPKVRSVALDPKLTPPSASMGDIFTRYYLSQFKVNEKSYIRANKPNGYVGTFNGRDVILPNMDYMFVSRKFYIPNANVMDQKY</sequence>
<dbReference type="OrthoDB" id="2083513at2"/>
<accession>A0A0U9HBK4</accession>
<reference evidence="2" key="1">
    <citation type="journal article" date="2016" name="Genome Announc.">
        <title>Draft Genome Sequence of the Syntrophic Lactate-Degrading Bacterium Tepidanaerobacter syntrophicus JLT.</title>
        <authorList>
            <person name="Matsuura N."/>
            <person name="Ohashi A."/>
            <person name="Tourlousse D.M."/>
            <person name="Sekiguchi Y."/>
        </authorList>
    </citation>
    <scope>NUCLEOTIDE SEQUENCE [LARGE SCALE GENOMIC DNA]</scope>
    <source>
        <strain evidence="2">JL</strain>
    </source>
</reference>
<gene>
    <name evidence="2" type="ORF">TSYNT_1131</name>
</gene>
<dbReference type="EMBL" id="DF976995">
    <property type="protein sequence ID" value="GAQ24146.1"/>
    <property type="molecule type" value="Genomic_DNA"/>
</dbReference>
<organism evidence="2">
    <name type="scientific">Tepidanaerobacter syntrophicus</name>
    <dbReference type="NCBI Taxonomy" id="224999"/>
    <lineage>
        <taxon>Bacteria</taxon>
        <taxon>Bacillati</taxon>
        <taxon>Bacillota</taxon>
        <taxon>Clostridia</taxon>
        <taxon>Thermosediminibacterales</taxon>
        <taxon>Tepidanaerobacteraceae</taxon>
        <taxon>Tepidanaerobacter</taxon>
    </lineage>
</organism>
<feature type="compositionally biased region" description="Polar residues" evidence="1">
    <location>
        <begin position="512"/>
        <end position="521"/>
    </location>
</feature>
<evidence type="ECO:0000313" key="2">
    <source>
        <dbReference type="EMBL" id="GAQ24146.1"/>
    </source>
</evidence>
<dbReference type="RefSeq" id="WP_059031249.1">
    <property type="nucleotide sequence ID" value="NZ_DF976995.1"/>
</dbReference>
<dbReference type="Proteomes" id="UP000062160">
    <property type="component" value="Unassembled WGS sequence"/>
</dbReference>
<evidence type="ECO:0000313" key="3">
    <source>
        <dbReference type="Proteomes" id="UP000062160"/>
    </source>
</evidence>
<dbReference type="AlphaFoldDB" id="A0A0U9HBK4"/>
<keyword evidence="3" id="KW-1185">Reference proteome</keyword>
<name>A0A0U9HBK4_9FIRM</name>